<dbReference type="Pfam" id="PF18052">
    <property type="entry name" value="Rx_N"/>
    <property type="match status" value="1"/>
</dbReference>
<evidence type="ECO:0000256" key="2">
    <source>
        <dbReference type="ARBA" id="ARBA00022614"/>
    </source>
</evidence>
<dbReference type="GO" id="GO:0000166">
    <property type="term" value="F:nucleotide binding"/>
    <property type="evidence" value="ECO:0007669"/>
    <property type="project" value="UniProtKB-KW"/>
</dbReference>
<gene>
    <name evidence="7" type="primary">RPPL1</name>
    <name evidence="7" type="ORF">MA16_Dca026146</name>
</gene>
<name>A0A2I0VDE7_9ASPA</name>
<dbReference type="InterPro" id="IPR041118">
    <property type="entry name" value="Rx_N"/>
</dbReference>
<evidence type="ECO:0000313" key="8">
    <source>
        <dbReference type="Proteomes" id="UP000233837"/>
    </source>
</evidence>
<keyword evidence="5" id="KW-0611">Plant defense</keyword>
<evidence type="ECO:0000259" key="6">
    <source>
        <dbReference type="Pfam" id="PF18052"/>
    </source>
</evidence>
<evidence type="ECO:0000256" key="3">
    <source>
        <dbReference type="ARBA" id="ARBA00022737"/>
    </source>
</evidence>
<feature type="domain" description="Disease resistance N-terminal" evidence="6">
    <location>
        <begin position="28"/>
        <end position="114"/>
    </location>
</feature>
<evidence type="ECO:0000313" key="7">
    <source>
        <dbReference type="EMBL" id="PKU61432.1"/>
    </source>
</evidence>
<dbReference type="Proteomes" id="UP000233837">
    <property type="component" value="Unassembled WGS sequence"/>
</dbReference>
<accession>A0A2I0VDE7</accession>
<evidence type="ECO:0000256" key="5">
    <source>
        <dbReference type="ARBA" id="ARBA00022821"/>
    </source>
</evidence>
<sequence>MAGTTSSIISNLLSSLKRFSQFMLTFTSLVESSSSSITQEDVTAIEVNSNQKRLMEDLSRLSRMLQRIQVVLHDAEEREIYDKTIQLWLNELREVAYDAEDVLDQYDYQVIKTQLEGMTPTAEVKPSLKLKQVDDDDIYGYQVCDNNSFLKRSHLSSVIDAHCMLR</sequence>
<evidence type="ECO:0000256" key="4">
    <source>
        <dbReference type="ARBA" id="ARBA00022741"/>
    </source>
</evidence>
<reference evidence="7 8" key="2">
    <citation type="journal article" date="2017" name="Nature">
        <title>The Apostasia genome and the evolution of orchids.</title>
        <authorList>
            <person name="Zhang G.Q."/>
            <person name="Liu K.W."/>
            <person name="Li Z."/>
            <person name="Lohaus R."/>
            <person name="Hsiao Y.Y."/>
            <person name="Niu S.C."/>
            <person name="Wang J.Y."/>
            <person name="Lin Y.C."/>
            <person name="Xu Q."/>
            <person name="Chen L.J."/>
            <person name="Yoshida K."/>
            <person name="Fujiwara S."/>
            <person name="Wang Z.W."/>
            <person name="Zhang Y.Q."/>
            <person name="Mitsuda N."/>
            <person name="Wang M."/>
            <person name="Liu G.H."/>
            <person name="Pecoraro L."/>
            <person name="Huang H.X."/>
            <person name="Xiao X.J."/>
            <person name="Lin M."/>
            <person name="Wu X.Y."/>
            <person name="Wu W.L."/>
            <person name="Chen Y.Y."/>
            <person name="Chang S.B."/>
            <person name="Sakamoto S."/>
            <person name="Ohme-Takagi M."/>
            <person name="Yagi M."/>
            <person name="Zeng S.J."/>
            <person name="Shen C.Y."/>
            <person name="Yeh C.M."/>
            <person name="Luo Y.B."/>
            <person name="Tsai W.C."/>
            <person name="Van de Peer Y."/>
            <person name="Liu Z.J."/>
        </authorList>
    </citation>
    <scope>NUCLEOTIDE SEQUENCE [LARGE SCALE GENOMIC DNA]</scope>
    <source>
        <tissue evidence="7">The whole plant</tissue>
    </source>
</reference>
<organism evidence="7 8">
    <name type="scientific">Dendrobium catenatum</name>
    <dbReference type="NCBI Taxonomy" id="906689"/>
    <lineage>
        <taxon>Eukaryota</taxon>
        <taxon>Viridiplantae</taxon>
        <taxon>Streptophyta</taxon>
        <taxon>Embryophyta</taxon>
        <taxon>Tracheophyta</taxon>
        <taxon>Spermatophyta</taxon>
        <taxon>Magnoliopsida</taxon>
        <taxon>Liliopsida</taxon>
        <taxon>Asparagales</taxon>
        <taxon>Orchidaceae</taxon>
        <taxon>Epidendroideae</taxon>
        <taxon>Malaxideae</taxon>
        <taxon>Dendrobiinae</taxon>
        <taxon>Dendrobium</taxon>
    </lineage>
</organism>
<dbReference type="AlphaFoldDB" id="A0A2I0VDE7"/>
<reference evidence="7 8" key="1">
    <citation type="journal article" date="2016" name="Sci. Rep.">
        <title>The Dendrobium catenatum Lindl. genome sequence provides insights into polysaccharide synthase, floral development and adaptive evolution.</title>
        <authorList>
            <person name="Zhang G.Q."/>
            <person name="Xu Q."/>
            <person name="Bian C."/>
            <person name="Tsai W.C."/>
            <person name="Yeh C.M."/>
            <person name="Liu K.W."/>
            <person name="Yoshida K."/>
            <person name="Zhang L.S."/>
            <person name="Chang S.B."/>
            <person name="Chen F."/>
            <person name="Shi Y."/>
            <person name="Su Y.Y."/>
            <person name="Zhang Y.Q."/>
            <person name="Chen L.J."/>
            <person name="Yin Y."/>
            <person name="Lin M."/>
            <person name="Huang H."/>
            <person name="Deng H."/>
            <person name="Wang Z.W."/>
            <person name="Zhu S.L."/>
            <person name="Zhao X."/>
            <person name="Deng C."/>
            <person name="Niu S.C."/>
            <person name="Huang J."/>
            <person name="Wang M."/>
            <person name="Liu G.H."/>
            <person name="Yang H.J."/>
            <person name="Xiao X.J."/>
            <person name="Hsiao Y.Y."/>
            <person name="Wu W.L."/>
            <person name="Chen Y.Y."/>
            <person name="Mitsuda N."/>
            <person name="Ohme-Takagi M."/>
            <person name="Luo Y.B."/>
            <person name="Van de Peer Y."/>
            <person name="Liu Z.J."/>
        </authorList>
    </citation>
    <scope>NUCLEOTIDE SEQUENCE [LARGE SCALE GENOMIC DNA]</scope>
    <source>
        <tissue evidence="7">The whole plant</tissue>
    </source>
</reference>
<dbReference type="GO" id="GO:0006952">
    <property type="term" value="P:defense response"/>
    <property type="evidence" value="ECO:0007669"/>
    <property type="project" value="UniProtKB-KW"/>
</dbReference>
<dbReference type="Gene3D" id="1.20.5.4130">
    <property type="match status" value="1"/>
</dbReference>
<keyword evidence="3" id="KW-0677">Repeat</keyword>
<protein>
    <submittedName>
        <fullName evidence="7">Disease resistance RPP13-like protein 1</fullName>
    </submittedName>
</protein>
<proteinExistence type="inferred from homology"/>
<evidence type="ECO:0000256" key="1">
    <source>
        <dbReference type="ARBA" id="ARBA00008894"/>
    </source>
</evidence>
<keyword evidence="2" id="KW-0433">Leucine-rich repeat</keyword>
<keyword evidence="4" id="KW-0547">Nucleotide-binding</keyword>
<dbReference type="EMBL" id="KZ503782">
    <property type="protein sequence ID" value="PKU61432.1"/>
    <property type="molecule type" value="Genomic_DNA"/>
</dbReference>
<comment type="similarity">
    <text evidence="1">Belongs to the disease resistance NB-LRR family.</text>
</comment>
<keyword evidence="8" id="KW-1185">Reference proteome</keyword>